<dbReference type="PANTHER" id="PTHR35791:SF1">
    <property type="entry name" value="UPF0754 MEMBRANE PROTEIN YHEB"/>
    <property type="match status" value="1"/>
</dbReference>
<organism evidence="2 3">
    <name type="scientific">Zavarzinia aquatilis</name>
    <dbReference type="NCBI Taxonomy" id="2211142"/>
    <lineage>
        <taxon>Bacteria</taxon>
        <taxon>Pseudomonadati</taxon>
        <taxon>Pseudomonadota</taxon>
        <taxon>Alphaproteobacteria</taxon>
        <taxon>Rhodospirillales</taxon>
        <taxon>Zavarziniaceae</taxon>
        <taxon>Zavarzinia</taxon>
    </lineage>
</organism>
<keyword evidence="1" id="KW-0812">Transmembrane</keyword>
<dbReference type="AlphaFoldDB" id="A0A317E2H0"/>
<feature type="transmembrane region" description="Helical" evidence="1">
    <location>
        <begin position="193"/>
        <end position="216"/>
    </location>
</feature>
<dbReference type="PANTHER" id="PTHR35791">
    <property type="entry name" value="UPF0754 MEMBRANE PROTEIN YHEB"/>
    <property type="match status" value="1"/>
</dbReference>
<dbReference type="Proteomes" id="UP000245461">
    <property type="component" value="Unassembled WGS sequence"/>
</dbReference>
<reference evidence="2 3" key="1">
    <citation type="submission" date="2018-05" db="EMBL/GenBank/DDBJ databases">
        <title>Zavarzinia sp. HR-AS.</title>
        <authorList>
            <person name="Lee Y."/>
            <person name="Jeon C.O."/>
        </authorList>
    </citation>
    <scope>NUCLEOTIDE SEQUENCE [LARGE SCALE GENOMIC DNA]</scope>
    <source>
        <strain evidence="2 3">HR-AS</strain>
    </source>
</reference>
<dbReference type="OrthoDB" id="3631561at2"/>
<evidence type="ECO:0000256" key="1">
    <source>
        <dbReference type="SAM" id="Phobius"/>
    </source>
</evidence>
<keyword evidence="1" id="KW-0472">Membrane</keyword>
<dbReference type="EMBL" id="QGLE01000007">
    <property type="protein sequence ID" value="PWR21287.1"/>
    <property type="molecule type" value="Genomic_DNA"/>
</dbReference>
<evidence type="ECO:0000313" key="2">
    <source>
        <dbReference type="EMBL" id="PWR21287.1"/>
    </source>
</evidence>
<accession>A0A317E2H0</accession>
<gene>
    <name evidence="2" type="ORF">DKG74_12640</name>
</gene>
<evidence type="ECO:0000313" key="3">
    <source>
        <dbReference type="Proteomes" id="UP000245461"/>
    </source>
</evidence>
<feature type="transmembrane region" description="Helical" evidence="1">
    <location>
        <begin position="222"/>
        <end position="242"/>
    </location>
</feature>
<sequence length="411" mass="47063">MSDLAAAWQEFQAHPDFWGIVSIPVVAAFVTWGHVWMAIKMVFYPIDFVGYRPLFLGWQGIIPRKAEKMAGIVVDKTLTKLGTVGDFLNEMNPELIAAYVANAIERRIEDIVDEVMEEHNKVLWQNLPRLMRNRVYDHVREKLPEVMIELMMEIMADVDNLVDVREMVVRQMAGDRRLMVRMFQEVGAKEFKFIVDVSFWIGLVFGCLQMVLFWFVPAHWLLPAYAAALGWITNWLALAMVFRPLHPVKLGPFRLQGVFLKRQNEVAEKFAELSANELLTIGQITREIITGKHSSRTRGIVKRRIMPILESPVARATMQLTLGTESYAAMKRKVAEMSTDFALDPMEDAKFNRERAKVLQVRLAEKIRALPTEEFQDMLRPAFQEDEWILLVLGAVTGLAAGSLQLLLGFK</sequence>
<proteinExistence type="predicted"/>
<keyword evidence="3" id="KW-1185">Reference proteome</keyword>
<dbReference type="RefSeq" id="WP_109906333.1">
    <property type="nucleotide sequence ID" value="NZ_QGLE01000007.1"/>
</dbReference>
<evidence type="ECO:0008006" key="4">
    <source>
        <dbReference type="Google" id="ProtNLM"/>
    </source>
</evidence>
<feature type="transmembrane region" description="Helical" evidence="1">
    <location>
        <begin position="388"/>
        <end position="408"/>
    </location>
</feature>
<name>A0A317E2H0_9PROT</name>
<protein>
    <recommendedName>
        <fullName evidence="4">DUF445 domain-containing protein</fullName>
    </recommendedName>
</protein>
<comment type="caution">
    <text evidence="2">The sequence shown here is derived from an EMBL/GenBank/DDBJ whole genome shotgun (WGS) entry which is preliminary data.</text>
</comment>
<feature type="transmembrane region" description="Helical" evidence="1">
    <location>
        <begin position="17"/>
        <end position="39"/>
    </location>
</feature>
<keyword evidence="1" id="KW-1133">Transmembrane helix</keyword>